<proteinExistence type="predicted"/>
<evidence type="ECO:0000256" key="1">
    <source>
        <dbReference type="SAM" id="SignalP"/>
    </source>
</evidence>
<feature type="chain" id="PRO_5046417814" evidence="1">
    <location>
        <begin position="20"/>
        <end position="245"/>
    </location>
</feature>
<sequence length="245" mass="25509">MHLLQLILLFLLPASLSLSAPSSAAPILVDLPLLFPPTLLPTLVLKALPTLYDIDPPPSPLIPNLSRKLGKVLPYLSDVSLLAPVARSSLEESLVSMTTDRSGRGSRPLTSGEIVASLDLLLPTLSARFPPISPASFSSAIAAEFSSSPDALLPLPLSTSLLVPPPFSSLSSLPLPHPVAPSPPPAPSLTFLASLPPSSLPPGRCYIVADRATQADLVAAFELGVDECTQTEMLQICAGHGLLDG</sequence>
<name>A0ABQ6MVJ1_9STRA</name>
<keyword evidence="3" id="KW-1185">Reference proteome</keyword>
<organism evidence="2 3">
    <name type="scientific">Tetraparma gracilis</name>
    <dbReference type="NCBI Taxonomy" id="2962635"/>
    <lineage>
        <taxon>Eukaryota</taxon>
        <taxon>Sar</taxon>
        <taxon>Stramenopiles</taxon>
        <taxon>Ochrophyta</taxon>
        <taxon>Bolidophyceae</taxon>
        <taxon>Parmales</taxon>
        <taxon>Triparmaceae</taxon>
        <taxon>Tetraparma</taxon>
    </lineage>
</organism>
<evidence type="ECO:0000313" key="2">
    <source>
        <dbReference type="EMBL" id="GMI34301.1"/>
    </source>
</evidence>
<comment type="caution">
    <text evidence="2">The sequence shown here is derived from an EMBL/GenBank/DDBJ whole genome shotgun (WGS) entry which is preliminary data.</text>
</comment>
<reference evidence="2 3" key="1">
    <citation type="journal article" date="2023" name="Commun. Biol.">
        <title>Genome analysis of Parmales, the sister group of diatoms, reveals the evolutionary specialization of diatoms from phago-mixotrophs to photoautotrophs.</title>
        <authorList>
            <person name="Ban H."/>
            <person name="Sato S."/>
            <person name="Yoshikawa S."/>
            <person name="Yamada K."/>
            <person name="Nakamura Y."/>
            <person name="Ichinomiya M."/>
            <person name="Sato N."/>
            <person name="Blanc-Mathieu R."/>
            <person name="Endo H."/>
            <person name="Kuwata A."/>
            <person name="Ogata H."/>
        </authorList>
    </citation>
    <scope>NUCLEOTIDE SEQUENCE [LARGE SCALE GENOMIC DNA]</scope>
</reference>
<dbReference type="Proteomes" id="UP001165060">
    <property type="component" value="Unassembled WGS sequence"/>
</dbReference>
<keyword evidence="1" id="KW-0732">Signal</keyword>
<accession>A0ABQ6MVJ1</accession>
<feature type="signal peptide" evidence="1">
    <location>
        <begin position="1"/>
        <end position="19"/>
    </location>
</feature>
<gene>
    <name evidence="2" type="ORF">TeGR_g13080</name>
</gene>
<protein>
    <submittedName>
        <fullName evidence="2">Uncharacterized protein</fullName>
    </submittedName>
</protein>
<dbReference type="EMBL" id="BRYB01003300">
    <property type="protein sequence ID" value="GMI34301.1"/>
    <property type="molecule type" value="Genomic_DNA"/>
</dbReference>
<evidence type="ECO:0000313" key="3">
    <source>
        <dbReference type="Proteomes" id="UP001165060"/>
    </source>
</evidence>